<evidence type="ECO:0000313" key="8">
    <source>
        <dbReference type="Proteomes" id="UP001386955"/>
    </source>
</evidence>
<evidence type="ECO:0000256" key="3">
    <source>
        <dbReference type="ARBA" id="ARBA00022471"/>
    </source>
</evidence>
<evidence type="ECO:0000256" key="1">
    <source>
        <dbReference type="ARBA" id="ARBA00004613"/>
    </source>
</evidence>
<comment type="subcellular location">
    <subcellularLocation>
        <location evidence="1 6">Secreted</location>
    </subcellularLocation>
</comment>
<keyword evidence="8" id="KW-1185">Reference proteome</keyword>
<evidence type="ECO:0000256" key="5">
    <source>
        <dbReference type="ARBA" id="ARBA00022729"/>
    </source>
</evidence>
<dbReference type="AlphaFoldDB" id="A0AAN9XJS9"/>
<dbReference type="Pfam" id="PF05938">
    <property type="entry name" value="Self-incomp_S1"/>
    <property type="match status" value="1"/>
</dbReference>
<evidence type="ECO:0000256" key="2">
    <source>
        <dbReference type="ARBA" id="ARBA00005581"/>
    </source>
</evidence>
<dbReference type="GO" id="GO:0005576">
    <property type="term" value="C:extracellular region"/>
    <property type="evidence" value="ECO:0007669"/>
    <property type="project" value="UniProtKB-SubCell"/>
</dbReference>
<organism evidence="7 8">
    <name type="scientific">Psophocarpus tetragonolobus</name>
    <name type="common">Winged bean</name>
    <name type="synonym">Dolichos tetragonolobus</name>
    <dbReference type="NCBI Taxonomy" id="3891"/>
    <lineage>
        <taxon>Eukaryota</taxon>
        <taxon>Viridiplantae</taxon>
        <taxon>Streptophyta</taxon>
        <taxon>Embryophyta</taxon>
        <taxon>Tracheophyta</taxon>
        <taxon>Spermatophyta</taxon>
        <taxon>Magnoliopsida</taxon>
        <taxon>eudicotyledons</taxon>
        <taxon>Gunneridae</taxon>
        <taxon>Pentapetalae</taxon>
        <taxon>rosids</taxon>
        <taxon>fabids</taxon>
        <taxon>Fabales</taxon>
        <taxon>Fabaceae</taxon>
        <taxon>Papilionoideae</taxon>
        <taxon>50 kb inversion clade</taxon>
        <taxon>NPAAA clade</taxon>
        <taxon>indigoferoid/millettioid clade</taxon>
        <taxon>Phaseoleae</taxon>
        <taxon>Psophocarpus</taxon>
    </lineage>
</organism>
<keyword evidence="4 6" id="KW-0964">Secreted</keyword>
<accession>A0AAN9XJS9</accession>
<dbReference type="InterPro" id="IPR010264">
    <property type="entry name" value="Self-incomp_S1"/>
</dbReference>
<evidence type="ECO:0000256" key="6">
    <source>
        <dbReference type="RuleBase" id="RU367044"/>
    </source>
</evidence>
<name>A0AAN9XJS9_PSOTE</name>
<gene>
    <name evidence="7" type="ORF">VNO78_15307</name>
</gene>
<evidence type="ECO:0000313" key="7">
    <source>
        <dbReference type="EMBL" id="KAK7394768.1"/>
    </source>
</evidence>
<dbReference type="PANTHER" id="PTHR31232:SF43">
    <property type="entry name" value="S-PROTEIN HOMOLOG 29-RELATED"/>
    <property type="match status" value="1"/>
</dbReference>
<evidence type="ECO:0000256" key="4">
    <source>
        <dbReference type="ARBA" id="ARBA00022525"/>
    </source>
</evidence>
<keyword evidence="3 6" id="KW-0713">Self-incompatibility</keyword>
<keyword evidence="5" id="KW-0732">Signal</keyword>
<dbReference type="Proteomes" id="UP001386955">
    <property type="component" value="Unassembled WGS sequence"/>
</dbReference>
<protein>
    <recommendedName>
        <fullName evidence="6">S-protein homolog</fullName>
    </recommendedName>
</protein>
<reference evidence="7 8" key="1">
    <citation type="submission" date="2024-01" db="EMBL/GenBank/DDBJ databases">
        <title>The genomes of 5 underutilized Papilionoideae crops provide insights into root nodulation and disease resistanc.</title>
        <authorList>
            <person name="Jiang F."/>
        </authorList>
    </citation>
    <scope>NUCLEOTIDE SEQUENCE [LARGE SCALE GENOMIC DNA]</scope>
    <source>
        <strain evidence="7">DUOXIRENSHENG_FW03</strain>
        <tissue evidence="7">Leaves</tissue>
    </source>
</reference>
<comment type="caution">
    <text evidence="7">The sequence shown here is derived from an EMBL/GenBank/DDBJ whole genome shotgun (WGS) entry which is preliminary data.</text>
</comment>
<dbReference type="GO" id="GO:0060320">
    <property type="term" value="P:rejection of self pollen"/>
    <property type="evidence" value="ECO:0007669"/>
    <property type="project" value="UniProtKB-KW"/>
</dbReference>
<dbReference type="PANTHER" id="PTHR31232">
    <property type="match status" value="1"/>
</dbReference>
<sequence length="118" mass="13384">MLSLTNVSDALGYKTVVNVTNTLGGGLNLNLHCLSADDDLGAQQLLPRGSAVWRFKVNFFATTLFHCSFQWNQVLHKFVIYDASRDDPVCRDYCQWNIYKNGPCLSKPRGETDCYTWN</sequence>
<comment type="similarity">
    <text evidence="2 6">Belongs to the plant self-incompatibility (S1) protein family.</text>
</comment>
<proteinExistence type="inferred from homology"/>
<dbReference type="EMBL" id="JAYMYS010000004">
    <property type="protein sequence ID" value="KAK7394768.1"/>
    <property type="molecule type" value="Genomic_DNA"/>
</dbReference>